<organism evidence="1 2">
    <name type="scientific">Acidimangrovimonas pyrenivorans</name>
    <dbReference type="NCBI Taxonomy" id="2030798"/>
    <lineage>
        <taxon>Bacteria</taxon>
        <taxon>Pseudomonadati</taxon>
        <taxon>Pseudomonadota</taxon>
        <taxon>Alphaproteobacteria</taxon>
        <taxon>Rhodobacterales</taxon>
        <taxon>Paracoccaceae</taxon>
        <taxon>Acidimangrovimonas</taxon>
    </lineage>
</organism>
<evidence type="ECO:0000313" key="1">
    <source>
        <dbReference type="EMBL" id="MFC2969125.1"/>
    </source>
</evidence>
<gene>
    <name evidence="1" type="ORF">ACFOES_13550</name>
</gene>
<proteinExistence type="predicted"/>
<name>A0ABV7AIS2_9RHOB</name>
<sequence length="58" mass="6058">MRVAAMQGFSWFSNGKTAAEAKLARAALTTSHSGRSLGHGSWICSPAGFGQKSSCKAR</sequence>
<dbReference type="Proteomes" id="UP001595443">
    <property type="component" value="Unassembled WGS sequence"/>
</dbReference>
<accession>A0ABV7AIS2</accession>
<protein>
    <submittedName>
        <fullName evidence="1">Uncharacterized protein</fullName>
    </submittedName>
</protein>
<dbReference type="EMBL" id="JBHRSK010000010">
    <property type="protein sequence ID" value="MFC2969125.1"/>
    <property type="molecule type" value="Genomic_DNA"/>
</dbReference>
<evidence type="ECO:0000313" key="2">
    <source>
        <dbReference type="Proteomes" id="UP001595443"/>
    </source>
</evidence>
<reference evidence="2" key="1">
    <citation type="journal article" date="2019" name="Int. J. Syst. Evol. Microbiol.">
        <title>The Global Catalogue of Microorganisms (GCM) 10K type strain sequencing project: providing services to taxonomists for standard genome sequencing and annotation.</title>
        <authorList>
            <consortium name="The Broad Institute Genomics Platform"/>
            <consortium name="The Broad Institute Genome Sequencing Center for Infectious Disease"/>
            <person name="Wu L."/>
            <person name="Ma J."/>
        </authorList>
    </citation>
    <scope>NUCLEOTIDE SEQUENCE [LARGE SCALE GENOMIC DNA]</scope>
    <source>
        <strain evidence="2">KCTC 62192</strain>
    </source>
</reference>
<comment type="caution">
    <text evidence="1">The sequence shown here is derived from an EMBL/GenBank/DDBJ whole genome shotgun (WGS) entry which is preliminary data.</text>
</comment>
<keyword evidence="2" id="KW-1185">Reference proteome</keyword>